<evidence type="ECO:0000256" key="7">
    <source>
        <dbReference type="ARBA" id="ARBA00022927"/>
    </source>
</evidence>
<evidence type="ECO:0000313" key="13">
    <source>
        <dbReference type="EMBL" id="EKB51119.1"/>
    </source>
</evidence>
<protein>
    <submittedName>
        <fullName evidence="13">Gram-negative bacterial tonB protein</fullName>
    </submittedName>
</protein>
<evidence type="ECO:0000256" key="4">
    <source>
        <dbReference type="ARBA" id="ARBA00022475"/>
    </source>
</evidence>
<dbReference type="Pfam" id="PF03544">
    <property type="entry name" value="TonB_C"/>
    <property type="match status" value="1"/>
</dbReference>
<feature type="transmembrane region" description="Helical" evidence="11">
    <location>
        <begin position="184"/>
        <end position="203"/>
    </location>
</feature>
<evidence type="ECO:0000256" key="5">
    <source>
        <dbReference type="ARBA" id="ARBA00022519"/>
    </source>
</evidence>
<comment type="caution">
    <text evidence="13">The sequence shown here is derived from an EMBL/GenBank/DDBJ whole genome shotgun (WGS) entry which is preliminary data.</text>
</comment>
<dbReference type="PROSITE" id="PS52015">
    <property type="entry name" value="TONB_CTD"/>
    <property type="match status" value="1"/>
</dbReference>
<comment type="subcellular location">
    <subcellularLocation>
        <location evidence="1">Cell inner membrane</location>
        <topology evidence="1">Single-pass membrane protein</topology>
        <orientation evidence="1">Periplasmic side</orientation>
    </subcellularLocation>
</comment>
<keyword evidence="5" id="KW-0997">Cell inner membrane</keyword>
<dbReference type="SUPFAM" id="SSF74653">
    <property type="entry name" value="TolA/TonB C-terminal domain"/>
    <property type="match status" value="1"/>
</dbReference>
<dbReference type="AlphaFoldDB" id="K1M4D8"/>
<organism evidence="13 14">
    <name type="scientific">Cecembia lonarensis (strain CCUG 58316 / KCTC 22772 / LW9)</name>
    <dbReference type="NCBI Taxonomy" id="1225176"/>
    <lineage>
        <taxon>Bacteria</taxon>
        <taxon>Pseudomonadati</taxon>
        <taxon>Bacteroidota</taxon>
        <taxon>Cytophagia</taxon>
        <taxon>Cytophagales</taxon>
        <taxon>Cyclobacteriaceae</taxon>
        <taxon>Cecembia</taxon>
    </lineage>
</organism>
<reference evidence="13 14" key="1">
    <citation type="journal article" date="2012" name="J. Bacteriol.">
        <title>Draft Genome Sequence of Cecembia lonarensis Strain LW9T, Isolated from Lonar Lake, a Haloalkaline Lake in India.</title>
        <authorList>
            <person name="Shivaji S."/>
            <person name="Ara S."/>
            <person name="Singh A."/>
            <person name="Pinnaka A.K."/>
        </authorList>
    </citation>
    <scope>NUCLEOTIDE SEQUENCE [LARGE SCALE GENOMIC DNA]</scope>
    <source>
        <strain evidence="13 14">LW9</strain>
    </source>
</reference>
<dbReference type="GO" id="GO:0031992">
    <property type="term" value="F:energy transducer activity"/>
    <property type="evidence" value="ECO:0007669"/>
    <property type="project" value="TreeGrafter"/>
</dbReference>
<name>K1M4D8_CECL9</name>
<dbReference type="PANTHER" id="PTHR33446:SF2">
    <property type="entry name" value="PROTEIN TONB"/>
    <property type="match status" value="1"/>
</dbReference>
<proteinExistence type="inferred from homology"/>
<gene>
    <name evidence="13" type="ORF">B879_00170</name>
</gene>
<dbReference type="Gene3D" id="3.30.1150.10">
    <property type="match status" value="1"/>
</dbReference>
<keyword evidence="6 11" id="KW-0812">Transmembrane</keyword>
<evidence type="ECO:0000256" key="8">
    <source>
        <dbReference type="ARBA" id="ARBA00022989"/>
    </source>
</evidence>
<feature type="region of interest" description="Disordered" evidence="10">
    <location>
        <begin position="158"/>
        <end position="180"/>
    </location>
</feature>
<dbReference type="RefSeq" id="WP_009183224.1">
    <property type="nucleotide sequence ID" value="NZ_AMGM01000002.1"/>
</dbReference>
<evidence type="ECO:0000256" key="10">
    <source>
        <dbReference type="SAM" id="MobiDB-lite"/>
    </source>
</evidence>
<evidence type="ECO:0000256" key="11">
    <source>
        <dbReference type="SAM" id="Phobius"/>
    </source>
</evidence>
<keyword evidence="3" id="KW-0813">Transport</keyword>
<dbReference type="InterPro" id="IPR006260">
    <property type="entry name" value="TonB/TolA_C"/>
</dbReference>
<dbReference type="InterPro" id="IPR051045">
    <property type="entry name" value="TonB-dependent_transducer"/>
</dbReference>
<evidence type="ECO:0000256" key="9">
    <source>
        <dbReference type="ARBA" id="ARBA00023136"/>
    </source>
</evidence>
<keyword evidence="14" id="KW-1185">Reference proteome</keyword>
<evidence type="ECO:0000256" key="6">
    <source>
        <dbReference type="ARBA" id="ARBA00022692"/>
    </source>
</evidence>
<accession>K1M4D8</accession>
<dbReference type="EMBL" id="AMGM01000002">
    <property type="protein sequence ID" value="EKB51119.1"/>
    <property type="molecule type" value="Genomic_DNA"/>
</dbReference>
<sequence length="489" mass="55198">MTEQKALELLDLEPGASASEIRRAYQEIYNELQIRLTNAPTEHQKELYRKRLAAVEEAYLFLGGESEEDLSELPSMGPVENTSEEKAQAFKPQHLSEAAALELLGISKPFSRGKLIDAYKDKKEGFEKGIKVAPNNEIKNAFQKSLVDLENAFSLLEPLAERPTPVPPKPEPSKSKPEKKKASPLLWAIPALLFLAAGIWFYLTKGEKRDEISQEVKEEFIKVKSQADLLAEKQYWDQALEKYEEAYGLLADTEVGDSMRSIGQRLEAMALDAKAEEQALAWAIAQRANSTSAYEDFINKYPSGTYTAQAEQKIRDLEANSERKAAEQQQRWREAEEQRRRDQAEVEEQTRKKQAESDRRITEEAELLRREAEVVSSKPIEEVTNEIYDKPEVLPTFPGGLASFSHYLSNNLVYPTLARNIGVEGIVYVKLIIDTDGSIQDVELLKGIGAGCDEEAIRVVQNSPKWNPGMVKGRPVKVRMNLPIRFKLS</sequence>
<comment type="similarity">
    <text evidence="2">Belongs to the TonB family.</text>
</comment>
<keyword evidence="4" id="KW-1003">Cell membrane</keyword>
<dbReference type="Proteomes" id="UP000004478">
    <property type="component" value="Unassembled WGS sequence"/>
</dbReference>
<dbReference type="GO" id="GO:0015031">
    <property type="term" value="P:protein transport"/>
    <property type="evidence" value="ECO:0007669"/>
    <property type="project" value="UniProtKB-KW"/>
</dbReference>
<dbReference type="NCBIfam" id="TIGR01352">
    <property type="entry name" value="tonB_Cterm"/>
    <property type="match status" value="1"/>
</dbReference>
<dbReference type="GO" id="GO:0098797">
    <property type="term" value="C:plasma membrane protein complex"/>
    <property type="evidence" value="ECO:0007669"/>
    <property type="project" value="TreeGrafter"/>
</dbReference>
<feature type="region of interest" description="Disordered" evidence="10">
    <location>
        <begin position="320"/>
        <end position="360"/>
    </location>
</feature>
<evidence type="ECO:0000313" key="14">
    <source>
        <dbReference type="Proteomes" id="UP000004478"/>
    </source>
</evidence>
<evidence type="ECO:0000256" key="1">
    <source>
        <dbReference type="ARBA" id="ARBA00004383"/>
    </source>
</evidence>
<evidence type="ECO:0000256" key="3">
    <source>
        <dbReference type="ARBA" id="ARBA00022448"/>
    </source>
</evidence>
<keyword evidence="9 11" id="KW-0472">Membrane</keyword>
<dbReference type="PANTHER" id="PTHR33446">
    <property type="entry name" value="PROTEIN TONB-RELATED"/>
    <property type="match status" value="1"/>
</dbReference>
<keyword evidence="7" id="KW-0653">Protein transport</keyword>
<keyword evidence="8 11" id="KW-1133">Transmembrane helix</keyword>
<evidence type="ECO:0000256" key="2">
    <source>
        <dbReference type="ARBA" id="ARBA00006555"/>
    </source>
</evidence>
<evidence type="ECO:0000259" key="12">
    <source>
        <dbReference type="PROSITE" id="PS52015"/>
    </source>
</evidence>
<dbReference type="GO" id="GO:0055085">
    <property type="term" value="P:transmembrane transport"/>
    <property type="evidence" value="ECO:0007669"/>
    <property type="project" value="InterPro"/>
</dbReference>
<feature type="domain" description="TonB C-terminal" evidence="12">
    <location>
        <begin position="399"/>
        <end position="489"/>
    </location>
</feature>
<dbReference type="InterPro" id="IPR037682">
    <property type="entry name" value="TonB_C"/>
</dbReference>